<organism evidence="2 3">
    <name type="scientific">Araneus ventricosus</name>
    <name type="common">Orbweaver spider</name>
    <name type="synonym">Epeira ventricosa</name>
    <dbReference type="NCBI Taxonomy" id="182803"/>
    <lineage>
        <taxon>Eukaryota</taxon>
        <taxon>Metazoa</taxon>
        <taxon>Ecdysozoa</taxon>
        <taxon>Arthropoda</taxon>
        <taxon>Chelicerata</taxon>
        <taxon>Arachnida</taxon>
        <taxon>Araneae</taxon>
        <taxon>Araneomorphae</taxon>
        <taxon>Entelegynae</taxon>
        <taxon>Araneoidea</taxon>
        <taxon>Araneidae</taxon>
        <taxon>Araneus</taxon>
    </lineage>
</organism>
<feature type="region of interest" description="Disordered" evidence="1">
    <location>
        <begin position="1"/>
        <end position="24"/>
    </location>
</feature>
<dbReference type="Proteomes" id="UP000499080">
    <property type="component" value="Unassembled WGS sequence"/>
</dbReference>
<accession>A0A4Y2F9A1</accession>
<evidence type="ECO:0000313" key="3">
    <source>
        <dbReference type="Proteomes" id="UP000499080"/>
    </source>
</evidence>
<sequence>MPKNLNLPKPNNPENPPEPEPYTINQDMRNFKELTRALKTIKEALNEFPNLLEIENTDVIRLTRPSFEANPSIHMLICLDPIEKTKVVKSSVDGKEPQILSSNDLQNEKKPYVSLSKSPLQMKGFICGVENQSGPTHNLISAAI</sequence>
<reference evidence="2 3" key="1">
    <citation type="journal article" date="2019" name="Sci. Rep.">
        <title>Orb-weaving spider Araneus ventricosus genome elucidates the spidroin gene catalogue.</title>
        <authorList>
            <person name="Kono N."/>
            <person name="Nakamura H."/>
            <person name="Ohtoshi R."/>
            <person name="Moran D.A.P."/>
            <person name="Shinohara A."/>
            <person name="Yoshida Y."/>
            <person name="Fujiwara M."/>
            <person name="Mori M."/>
            <person name="Tomita M."/>
            <person name="Arakawa K."/>
        </authorList>
    </citation>
    <scope>NUCLEOTIDE SEQUENCE [LARGE SCALE GENOMIC DNA]</scope>
</reference>
<evidence type="ECO:0000256" key="1">
    <source>
        <dbReference type="SAM" id="MobiDB-lite"/>
    </source>
</evidence>
<gene>
    <name evidence="2" type="ORF">AVEN_165077_1</name>
</gene>
<feature type="compositionally biased region" description="Pro residues" evidence="1">
    <location>
        <begin position="10"/>
        <end position="20"/>
    </location>
</feature>
<protein>
    <submittedName>
        <fullName evidence="2">Uncharacterized protein</fullName>
    </submittedName>
</protein>
<comment type="caution">
    <text evidence="2">The sequence shown here is derived from an EMBL/GenBank/DDBJ whole genome shotgun (WGS) entry which is preliminary data.</text>
</comment>
<name>A0A4Y2F9A1_ARAVE</name>
<dbReference type="EMBL" id="BGPR01000821">
    <property type="protein sequence ID" value="GBM36815.1"/>
    <property type="molecule type" value="Genomic_DNA"/>
</dbReference>
<evidence type="ECO:0000313" key="2">
    <source>
        <dbReference type="EMBL" id="GBM36815.1"/>
    </source>
</evidence>
<dbReference type="AlphaFoldDB" id="A0A4Y2F9A1"/>
<keyword evidence="3" id="KW-1185">Reference proteome</keyword>
<proteinExistence type="predicted"/>